<evidence type="ECO:0000313" key="4">
    <source>
        <dbReference type="Proteomes" id="UP000253370"/>
    </source>
</evidence>
<gene>
    <name evidence="3" type="ORF">DRV85_11090</name>
</gene>
<dbReference type="PANTHER" id="PTHR43540:SF6">
    <property type="entry name" value="ISOCHORISMATASE-LIKE DOMAIN-CONTAINING PROTEIN"/>
    <property type="match status" value="1"/>
</dbReference>
<dbReference type="Proteomes" id="UP000253370">
    <property type="component" value="Unassembled WGS sequence"/>
</dbReference>
<evidence type="ECO:0000256" key="1">
    <source>
        <dbReference type="ARBA" id="ARBA00022801"/>
    </source>
</evidence>
<dbReference type="InterPro" id="IPR000868">
    <property type="entry name" value="Isochorismatase-like_dom"/>
</dbReference>
<protein>
    <submittedName>
        <fullName evidence="3">Cysteine hydrolase</fullName>
    </submittedName>
</protein>
<dbReference type="CDD" id="cd00431">
    <property type="entry name" value="cysteine_hydrolases"/>
    <property type="match status" value="1"/>
</dbReference>
<evidence type="ECO:0000259" key="2">
    <source>
        <dbReference type="Pfam" id="PF00857"/>
    </source>
</evidence>
<evidence type="ECO:0000313" key="3">
    <source>
        <dbReference type="EMBL" id="RBI84799.1"/>
    </source>
</evidence>
<comment type="caution">
    <text evidence="3">The sequence shown here is derived from an EMBL/GenBank/DDBJ whole genome shotgun (WGS) entry which is preliminary data.</text>
</comment>
<organism evidence="3 4">
    <name type="scientific">Rhodosalinus halophilus</name>
    <dbReference type="NCBI Taxonomy" id="2259333"/>
    <lineage>
        <taxon>Bacteria</taxon>
        <taxon>Pseudomonadati</taxon>
        <taxon>Pseudomonadota</taxon>
        <taxon>Alphaproteobacteria</taxon>
        <taxon>Rhodobacterales</taxon>
        <taxon>Paracoccaceae</taxon>
        <taxon>Rhodosalinus</taxon>
    </lineage>
</organism>
<sequence length="246" mass="26212">MPARSRRSAADGGALMHPTQLPQWAIDRVIARHGRRFIFDRIEPARTALVVIDMQQFFTQSDSALAMPEAREIIPTINRAAEGLRAAGGTVAWVVTHLSEGAREWRTLTSVAHPGERADVVRAGLSAASPMGELDPALDRRAGDLFAVKDRFSAFLPGASPLPEMLRARGIDTVLIAGTLTNVCCESSARDAMMANYGVVMLSDANATRTDAEHLAALAGFLATFGDVQTVDEALSHLAVPAGAGR</sequence>
<accession>A0A365U892</accession>
<proteinExistence type="predicted"/>
<dbReference type="SUPFAM" id="SSF52499">
    <property type="entry name" value="Isochorismatase-like hydrolases"/>
    <property type="match status" value="1"/>
</dbReference>
<feature type="domain" description="Isochorismatase-like" evidence="2">
    <location>
        <begin position="47"/>
        <end position="232"/>
    </location>
</feature>
<reference evidence="3 4" key="1">
    <citation type="submission" date="2018-07" db="EMBL/GenBank/DDBJ databases">
        <title>Rhodosalinus sp. strain E84T genomic sequence and assembly.</title>
        <authorList>
            <person name="Liu Z.-W."/>
            <person name="Lu D.-C."/>
        </authorList>
    </citation>
    <scope>NUCLEOTIDE SEQUENCE [LARGE SCALE GENOMIC DNA]</scope>
    <source>
        <strain evidence="3 4">E84</strain>
    </source>
</reference>
<dbReference type="InterPro" id="IPR050272">
    <property type="entry name" value="Isochorismatase-like_hydrls"/>
</dbReference>
<dbReference type="PANTHER" id="PTHR43540">
    <property type="entry name" value="PEROXYUREIDOACRYLATE/UREIDOACRYLATE AMIDOHYDROLASE-RELATED"/>
    <property type="match status" value="1"/>
</dbReference>
<keyword evidence="1 3" id="KW-0378">Hydrolase</keyword>
<name>A0A365U892_9RHOB</name>
<dbReference type="EMBL" id="QNTQ01000009">
    <property type="protein sequence ID" value="RBI84799.1"/>
    <property type="molecule type" value="Genomic_DNA"/>
</dbReference>
<keyword evidence="4" id="KW-1185">Reference proteome</keyword>
<dbReference type="AlphaFoldDB" id="A0A365U892"/>
<dbReference type="Gene3D" id="3.40.50.850">
    <property type="entry name" value="Isochorismatase-like"/>
    <property type="match status" value="1"/>
</dbReference>
<dbReference type="GO" id="GO:0016787">
    <property type="term" value="F:hydrolase activity"/>
    <property type="evidence" value="ECO:0007669"/>
    <property type="project" value="UniProtKB-KW"/>
</dbReference>
<dbReference type="InterPro" id="IPR036380">
    <property type="entry name" value="Isochorismatase-like_sf"/>
</dbReference>
<dbReference type="Pfam" id="PF00857">
    <property type="entry name" value="Isochorismatase"/>
    <property type="match status" value="1"/>
</dbReference>